<evidence type="ECO:0000259" key="3">
    <source>
        <dbReference type="Pfam" id="PF03972"/>
    </source>
</evidence>
<comment type="similarity">
    <text evidence="1">Belongs to the PrpD family.</text>
</comment>
<dbReference type="Gene3D" id="1.10.4100.10">
    <property type="entry name" value="2-methylcitrate dehydratase PrpD"/>
    <property type="match status" value="1"/>
</dbReference>
<dbReference type="Gene3D" id="3.30.1330.120">
    <property type="entry name" value="2-methylcitrate dehydratase PrpD"/>
    <property type="match status" value="1"/>
</dbReference>
<name>A0ABW1AI30_9ACTN</name>
<dbReference type="RefSeq" id="WP_378292105.1">
    <property type="nucleotide sequence ID" value="NZ_JBHSON010000142.1"/>
</dbReference>
<evidence type="ECO:0000313" key="4">
    <source>
        <dbReference type="EMBL" id="MFC5754228.1"/>
    </source>
</evidence>
<feature type="region of interest" description="Disordered" evidence="2">
    <location>
        <begin position="368"/>
        <end position="392"/>
    </location>
</feature>
<gene>
    <name evidence="4" type="ORF">ACFPZN_52160</name>
</gene>
<comment type="caution">
    <text evidence="4">The sequence shown here is derived from an EMBL/GenBank/DDBJ whole genome shotgun (WGS) entry which is preliminary data.</text>
</comment>
<dbReference type="InterPro" id="IPR042183">
    <property type="entry name" value="MmgE/PrpD_sf_1"/>
</dbReference>
<evidence type="ECO:0000256" key="1">
    <source>
        <dbReference type="ARBA" id="ARBA00006174"/>
    </source>
</evidence>
<protein>
    <submittedName>
        <fullName evidence="4">MmgE/PrpD family protein</fullName>
    </submittedName>
</protein>
<organism evidence="4 5">
    <name type="scientific">Actinomadura rugatobispora</name>
    <dbReference type="NCBI Taxonomy" id="1994"/>
    <lineage>
        <taxon>Bacteria</taxon>
        <taxon>Bacillati</taxon>
        <taxon>Actinomycetota</taxon>
        <taxon>Actinomycetes</taxon>
        <taxon>Streptosporangiales</taxon>
        <taxon>Thermomonosporaceae</taxon>
        <taxon>Actinomadura</taxon>
    </lineage>
</organism>
<sequence>MTVLADLAGRSTRAPLEAGAPIRSLAALHVLDTAGCVIAGASHPLAAGLAALAGVNGGGGLPVTGLAGRHPLRTAVLVESVLAHVDEYDALHPAAAVVPSAVTVPAALAVADHEDLPGRAVVDAVIAGYEAVVEAGARFGGPRLYERAWWPTALFGALGAAAATASLLSLDRDRTTAALGIASAGLGGLLGSDVLGTGHYLLTGRAAADGVEAAYLARAGADASGTLLDGPAAAALGADLARTRPGGADGPHLAGCSFKSYPCARPLHAALDALAALMEQGVPVAAARRIDIGLPGPLLRFVTADRNPPGPTEAAASAAFAVAALLAGAAGDVAFYRGTLPPGTPEITLIPAPDLERHLPERWSARVIVRPPGGGPPREEMREAAAAPDEEDLRAKFQRQLGPARDERAADAWIARCLALDEVPSARDLRRSLQDCCSARH</sequence>
<keyword evidence="5" id="KW-1185">Reference proteome</keyword>
<dbReference type="EMBL" id="JBHSON010000142">
    <property type="protein sequence ID" value="MFC5754228.1"/>
    <property type="molecule type" value="Genomic_DNA"/>
</dbReference>
<dbReference type="InterPro" id="IPR005656">
    <property type="entry name" value="MmgE_PrpD"/>
</dbReference>
<evidence type="ECO:0000256" key="2">
    <source>
        <dbReference type="SAM" id="MobiDB-lite"/>
    </source>
</evidence>
<evidence type="ECO:0000313" key="5">
    <source>
        <dbReference type="Proteomes" id="UP001596074"/>
    </source>
</evidence>
<dbReference type="InterPro" id="IPR042188">
    <property type="entry name" value="MmgE/PrpD_sf_2"/>
</dbReference>
<dbReference type="Pfam" id="PF03972">
    <property type="entry name" value="MmgE_PrpD_N"/>
    <property type="match status" value="1"/>
</dbReference>
<dbReference type="PANTHER" id="PTHR16943">
    <property type="entry name" value="2-METHYLCITRATE DEHYDRATASE-RELATED"/>
    <property type="match status" value="1"/>
</dbReference>
<dbReference type="SUPFAM" id="SSF103378">
    <property type="entry name" value="2-methylcitrate dehydratase PrpD"/>
    <property type="match status" value="1"/>
</dbReference>
<proteinExistence type="inferred from homology"/>
<dbReference type="InterPro" id="IPR045336">
    <property type="entry name" value="MmgE_PrpD_N"/>
</dbReference>
<dbReference type="PANTHER" id="PTHR16943:SF8">
    <property type="entry name" value="2-METHYLCITRATE DEHYDRATASE"/>
    <property type="match status" value="1"/>
</dbReference>
<accession>A0ABW1AI30</accession>
<dbReference type="InterPro" id="IPR036148">
    <property type="entry name" value="MmgE/PrpD_sf"/>
</dbReference>
<dbReference type="Proteomes" id="UP001596074">
    <property type="component" value="Unassembled WGS sequence"/>
</dbReference>
<feature type="domain" description="MmgE/PrpD N-terminal" evidence="3">
    <location>
        <begin position="24"/>
        <end position="231"/>
    </location>
</feature>
<reference evidence="5" key="1">
    <citation type="journal article" date="2019" name="Int. J. Syst. Evol. Microbiol.">
        <title>The Global Catalogue of Microorganisms (GCM) 10K type strain sequencing project: providing services to taxonomists for standard genome sequencing and annotation.</title>
        <authorList>
            <consortium name="The Broad Institute Genomics Platform"/>
            <consortium name="The Broad Institute Genome Sequencing Center for Infectious Disease"/>
            <person name="Wu L."/>
            <person name="Ma J."/>
        </authorList>
    </citation>
    <scope>NUCLEOTIDE SEQUENCE [LARGE SCALE GENOMIC DNA]</scope>
    <source>
        <strain evidence="5">KCTC 42087</strain>
    </source>
</reference>